<protein>
    <submittedName>
        <fullName evidence="1">Uncharacterized protein</fullName>
    </submittedName>
</protein>
<evidence type="ECO:0000313" key="2">
    <source>
        <dbReference type="Proteomes" id="UP000027178"/>
    </source>
</evidence>
<accession>A0A066ZBE8</accession>
<dbReference type="HOGENOM" id="CLU_2585053_0_0_11"/>
<gene>
    <name evidence="1" type="ORF">KCH_07440</name>
</gene>
<name>A0A066ZBE8_9ACTN</name>
<reference evidence="1 2" key="1">
    <citation type="submission" date="2014-05" db="EMBL/GenBank/DDBJ databases">
        <title>Draft Genome Sequence of Kitasatospora cheerisanensis KCTC 2395.</title>
        <authorList>
            <person name="Nam D.H."/>
        </authorList>
    </citation>
    <scope>NUCLEOTIDE SEQUENCE [LARGE SCALE GENOMIC DNA]</scope>
    <source>
        <strain evidence="1 2">KCTC 2395</strain>
    </source>
</reference>
<dbReference type="EMBL" id="JNBY01000034">
    <property type="protein sequence ID" value="KDN87480.1"/>
    <property type="molecule type" value="Genomic_DNA"/>
</dbReference>
<dbReference type="AlphaFoldDB" id="A0A066ZBE8"/>
<comment type="caution">
    <text evidence="1">The sequence shown here is derived from an EMBL/GenBank/DDBJ whole genome shotgun (WGS) entry which is preliminary data.</text>
</comment>
<keyword evidence="2" id="KW-1185">Reference proteome</keyword>
<organism evidence="1 2">
    <name type="scientific">Kitasatospora cheerisanensis KCTC 2395</name>
    <dbReference type="NCBI Taxonomy" id="1348663"/>
    <lineage>
        <taxon>Bacteria</taxon>
        <taxon>Bacillati</taxon>
        <taxon>Actinomycetota</taxon>
        <taxon>Actinomycetes</taxon>
        <taxon>Kitasatosporales</taxon>
        <taxon>Streptomycetaceae</taxon>
        <taxon>Kitasatospora</taxon>
    </lineage>
</organism>
<sequence>MAADRRAVEQRRPGGVARQLAERLCGGAVRGVFGGLGHGTTLRPGGCRACGFGDGQCSAASSARVWTVAGSVGCLAMRRS</sequence>
<dbReference type="Proteomes" id="UP000027178">
    <property type="component" value="Unassembled WGS sequence"/>
</dbReference>
<proteinExistence type="predicted"/>
<evidence type="ECO:0000313" key="1">
    <source>
        <dbReference type="EMBL" id="KDN87480.1"/>
    </source>
</evidence>